<dbReference type="STRING" id="633194.SAMN05421759_107109"/>
<name>A0A1N7N9Y7_9RHOB</name>
<evidence type="ECO:0000313" key="3">
    <source>
        <dbReference type="EMBL" id="SIS95068.1"/>
    </source>
</evidence>
<keyword evidence="1" id="KW-1133">Transmembrane helix</keyword>
<gene>
    <name evidence="3" type="ORF">SAMN05421759_107109</name>
</gene>
<feature type="transmembrane region" description="Helical" evidence="1">
    <location>
        <begin position="173"/>
        <end position="198"/>
    </location>
</feature>
<sequence length="296" mass="33807">MRRFARMTRHSQTKARFIVFAFVFQVLIGVLVGHYLMQQDVTVLSVTLMVLTAIFIGTRLRGINNIVHECSHSTFAEDRADNVFLGKFCVSLLLGCFRKYRDDHLSHHAHLGDYENDKELAAIEKLRLHDPLTAKTILRHFITPLTGRHLSMYTGINLSREDGLGFYLMKIGLIAGMFLFLLVEPATAFFFVFMPWFYVFPTINFWTDCIDHAGLVGEQDALAASRNVLASTPVQVLFFPRHDCYHLVHHLFPQVPAQHLKDAHEQLCEDPDYANQPLAVRPVRLTPTSLKPRATT</sequence>
<feature type="domain" description="Fatty acid desaturase" evidence="2">
    <location>
        <begin position="48"/>
        <end position="276"/>
    </location>
</feature>
<dbReference type="AlphaFoldDB" id="A0A1N7N9Y7"/>
<keyword evidence="1" id="KW-0812">Transmembrane</keyword>
<evidence type="ECO:0000256" key="1">
    <source>
        <dbReference type="SAM" id="Phobius"/>
    </source>
</evidence>
<keyword evidence="1" id="KW-0472">Membrane</keyword>
<accession>A0A1N7N9Y7</accession>
<keyword evidence="4" id="KW-1185">Reference proteome</keyword>
<protein>
    <submittedName>
        <fullName evidence="3">Fatty acid desaturase</fullName>
    </submittedName>
</protein>
<proteinExistence type="predicted"/>
<dbReference type="GO" id="GO:0006629">
    <property type="term" value="P:lipid metabolic process"/>
    <property type="evidence" value="ECO:0007669"/>
    <property type="project" value="InterPro"/>
</dbReference>
<feature type="transmembrane region" description="Helical" evidence="1">
    <location>
        <begin position="15"/>
        <end position="35"/>
    </location>
</feature>
<evidence type="ECO:0000259" key="2">
    <source>
        <dbReference type="Pfam" id="PF00487"/>
    </source>
</evidence>
<evidence type="ECO:0000313" key="4">
    <source>
        <dbReference type="Proteomes" id="UP000186684"/>
    </source>
</evidence>
<dbReference type="InterPro" id="IPR005804">
    <property type="entry name" value="FA_desaturase_dom"/>
</dbReference>
<dbReference type="Proteomes" id="UP000186684">
    <property type="component" value="Unassembled WGS sequence"/>
</dbReference>
<feature type="transmembrane region" description="Helical" evidence="1">
    <location>
        <begin position="41"/>
        <end position="58"/>
    </location>
</feature>
<dbReference type="EMBL" id="FTOQ01000007">
    <property type="protein sequence ID" value="SIS95068.1"/>
    <property type="molecule type" value="Genomic_DNA"/>
</dbReference>
<organism evidence="3 4">
    <name type="scientific">Roseivivax lentus</name>
    <dbReference type="NCBI Taxonomy" id="633194"/>
    <lineage>
        <taxon>Bacteria</taxon>
        <taxon>Pseudomonadati</taxon>
        <taxon>Pseudomonadota</taxon>
        <taxon>Alphaproteobacteria</taxon>
        <taxon>Rhodobacterales</taxon>
        <taxon>Roseobacteraceae</taxon>
        <taxon>Roseivivax</taxon>
    </lineage>
</organism>
<dbReference type="Pfam" id="PF00487">
    <property type="entry name" value="FA_desaturase"/>
    <property type="match status" value="1"/>
</dbReference>
<reference evidence="4" key="1">
    <citation type="submission" date="2017-01" db="EMBL/GenBank/DDBJ databases">
        <authorList>
            <person name="Varghese N."/>
            <person name="Submissions S."/>
        </authorList>
    </citation>
    <scope>NUCLEOTIDE SEQUENCE [LARGE SCALE GENOMIC DNA]</scope>
    <source>
        <strain evidence="4">DSM 29430</strain>
    </source>
</reference>